<evidence type="ECO:0000313" key="4">
    <source>
        <dbReference type="Proteomes" id="UP000735302"/>
    </source>
</evidence>
<organism evidence="3 4">
    <name type="scientific">Plakobranchus ocellatus</name>
    <dbReference type="NCBI Taxonomy" id="259542"/>
    <lineage>
        <taxon>Eukaryota</taxon>
        <taxon>Metazoa</taxon>
        <taxon>Spiralia</taxon>
        <taxon>Lophotrochozoa</taxon>
        <taxon>Mollusca</taxon>
        <taxon>Gastropoda</taxon>
        <taxon>Heterobranchia</taxon>
        <taxon>Euthyneura</taxon>
        <taxon>Panpulmonata</taxon>
        <taxon>Sacoglossa</taxon>
        <taxon>Placobranchoidea</taxon>
        <taxon>Plakobranchidae</taxon>
        <taxon>Plakobranchus</taxon>
    </lineage>
</organism>
<gene>
    <name evidence="3" type="ORF">PoB_004468700</name>
</gene>
<dbReference type="Proteomes" id="UP000735302">
    <property type="component" value="Unassembled WGS sequence"/>
</dbReference>
<dbReference type="AlphaFoldDB" id="A0AAV4BGU2"/>
<comment type="caution">
    <text evidence="3">The sequence shown here is derived from an EMBL/GenBank/DDBJ whole genome shotgun (WGS) entry which is preliminary data.</text>
</comment>
<evidence type="ECO:0000256" key="2">
    <source>
        <dbReference type="SAM" id="Phobius"/>
    </source>
</evidence>
<sequence length="170" mass="19104">MSVPDKDPEEEDKKQEHPNRASYEEEDLGSVQYSVFLEEDLGSVQYSVFLEEDLGSVQYSVFLEEDLGSVQYSAFLEEDWGSVQYSVVLRSRPGKRPTSEHLQTESHSIINTMGKLEALVALLCFALLVSTSFAMPVEDEEERDMQRRFVWTTAALVAIGVTAGASLLRD</sequence>
<dbReference type="EMBL" id="BLXT01004938">
    <property type="protein sequence ID" value="GFO18182.1"/>
    <property type="molecule type" value="Genomic_DNA"/>
</dbReference>
<name>A0AAV4BGU2_9GAST</name>
<feature type="region of interest" description="Disordered" evidence="1">
    <location>
        <begin position="1"/>
        <end position="26"/>
    </location>
</feature>
<proteinExistence type="predicted"/>
<evidence type="ECO:0000313" key="3">
    <source>
        <dbReference type="EMBL" id="GFO18182.1"/>
    </source>
</evidence>
<feature type="transmembrane region" description="Helical" evidence="2">
    <location>
        <begin position="149"/>
        <end position="168"/>
    </location>
</feature>
<feature type="compositionally biased region" description="Basic and acidic residues" evidence="1">
    <location>
        <begin position="1"/>
        <end position="23"/>
    </location>
</feature>
<accession>A0AAV4BGU2</accession>
<protein>
    <submittedName>
        <fullName evidence="3">Uncharacterized protein</fullName>
    </submittedName>
</protein>
<keyword evidence="4" id="KW-1185">Reference proteome</keyword>
<keyword evidence="2" id="KW-0472">Membrane</keyword>
<keyword evidence="2" id="KW-0812">Transmembrane</keyword>
<feature type="transmembrane region" description="Helical" evidence="2">
    <location>
        <begin position="118"/>
        <end position="137"/>
    </location>
</feature>
<evidence type="ECO:0000256" key="1">
    <source>
        <dbReference type="SAM" id="MobiDB-lite"/>
    </source>
</evidence>
<reference evidence="3 4" key="1">
    <citation type="journal article" date="2021" name="Elife">
        <title>Chloroplast acquisition without the gene transfer in kleptoplastic sea slugs, Plakobranchus ocellatus.</title>
        <authorList>
            <person name="Maeda T."/>
            <person name="Takahashi S."/>
            <person name="Yoshida T."/>
            <person name="Shimamura S."/>
            <person name="Takaki Y."/>
            <person name="Nagai Y."/>
            <person name="Toyoda A."/>
            <person name="Suzuki Y."/>
            <person name="Arimoto A."/>
            <person name="Ishii H."/>
            <person name="Satoh N."/>
            <person name="Nishiyama T."/>
            <person name="Hasebe M."/>
            <person name="Maruyama T."/>
            <person name="Minagawa J."/>
            <person name="Obokata J."/>
            <person name="Shigenobu S."/>
        </authorList>
    </citation>
    <scope>NUCLEOTIDE SEQUENCE [LARGE SCALE GENOMIC DNA]</scope>
</reference>
<keyword evidence="2" id="KW-1133">Transmembrane helix</keyword>